<dbReference type="EMBL" id="JAACNH010000001">
    <property type="protein sequence ID" value="KAG8456085.1"/>
    <property type="molecule type" value="Genomic_DNA"/>
</dbReference>
<feature type="region of interest" description="Disordered" evidence="1">
    <location>
        <begin position="1"/>
        <end position="20"/>
    </location>
</feature>
<dbReference type="Proteomes" id="UP000812440">
    <property type="component" value="Chromosome 1"/>
</dbReference>
<evidence type="ECO:0000313" key="3">
    <source>
        <dbReference type="Proteomes" id="UP000812440"/>
    </source>
</evidence>
<proteinExistence type="predicted"/>
<name>A0A8T2KF84_9PIPI</name>
<gene>
    <name evidence="2" type="ORF">GDO86_002038</name>
</gene>
<reference evidence="2" key="1">
    <citation type="thesis" date="2020" institute="ProQuest LLC" country="789 East Eisenhower Parkway, Ann Arbor, MI, USA">
        <title>Comparative Genomics and Chromosome Evolution.</title>
        <authorList>
            <person name="Mudd A.B."/>
        </authorList>
    </citation>
    <scope>NUCLEOTIDE SEQUENCE</scope>
    <source>
        <strain evidence="2">Female2</strain>
        <tissue evidence="2">Blood</tissue>
    </source>
</reference>
<evidence type="ECO:0000313" key="2">
    <source>
        <dbReference type="EMBL" id="KAG8456085.1"/>
    </source>
</evidence>
<sequence length="194" mass="21682">MSEIDEALLEGTLGETADRGEVGVTADREEVGVTVSEDAHKLRTEKLKKEANDSKPNESPEMQLFQCNENIKALSDEDAPNAENIEKGNKQMLHGNHIQKSVEDMVNTQSPNNINEKECLEVRETDIAQTRDGERVNGEDSLIYMATPGSLFEEPNLPSSDKPLVSIAKYSTFIKNSSLAQRHELFVELRPLLW</sequence>
<dbReference type="AlphaFoldDB" id="A0A8T2KF84"/>
<feature type="compositionally biased region" description="Basic and acidic residues" evidence="1">
    <location>
        <begin position="37"/>
        <end position="58"/>
    </location>
</feature>
<organism evidence="2 3">
    <name type="scientific">Hymenochirus boettgeri</name>
    <name type="common">Congo dwarf clawed frog</name>
    <dbReference type="NCBI Taxonomy" id="247094"/>
    <lineage>
        <taxon>Eukaryota</taxon>
        <taxon>Metazoa</taxon>
        <taxon>Chordata</taxon>
        <taxon>Craniata</taxon>
        <taxon>Vertebrata</taxon>
        <taxon>Euteleostomi</taxon>
        <taxon>Amphibia</taxon>
        <taxon>Batrachia</taxon>
        <taxon>Anura</taxon>
        <taxon>Pipoidea</taxon>
        <taxon>Pipidae</taxon>
        <taxon>Pipinae</taxon>
        <taxon>Hymenochirus</taxon>
    </lineage>
</organism>
<keyword evidence="3" id="KW-1185">Reference proteome</keyword>
<protein>
    <submittedName>
        <fullName evidence="2">Uncharacterized protein</fullName>
    </submittedName>
</protein>
<comment type="caution">
    <text evidence="2">The sequence shown here is derived from an EMBL/GenBank/DDBJ whole genome shotgun (WGS) entry which is preliminary data.</text>
</comment>
<accession>A0A8T2KF84</accession>
<evidence type="ECO:0000256" key="1">
    <source>
        <dbReference type="SAM" id="MobiDB-lite"/>
    </source>
</evidence>
<feature type="region of interest" description="Disordered" evidence="1">
    <location>
        <begin position="37"/>
        <end position="62"/>
    </location>
</feature>